<evidence type="ECO:0000313" key="6">
    <source>
        <dbReference type="EMBL" id="TQJ15620.1"/>
    </source>
</evidence>
<dbReference type="AlphaFoldDB" id="A0A542EJU8"/>
<keyword evidence="2" id="KW-0328">Glycosyltransferase</keyword>
<reference evidence="6 7" key="1">
    <citation type="submission" date="2019-06" db="EMBL/GenBank/DDBJ databases">
        <title>Sequencing the genomes of 1000 actinobacteria strains.</title>
        <authorList>
            <person name="Klenk H.-P."/>
        </authorList>
    </citation>
    <scope>NUCLEOTIDE SEQUENCE [LARGE SCALE GENOMIC DNA]</scope>
    <source>
        <strain evidence="6 7">DSM 19828</strain>
    </source>
</reference>
<dbReference type="GO" id="GO:0016758">
    <property type="term" value="F:hexosyltransferase activity"/>
    <property type="evidence" value="ECO:0007669"/>
    <property type="project" value="TreeGrafter"/>
</dbReference>
<name>A0A542EJU8_9MICO</name>
<comment type="caution">
    <text evidence="6">The sequence shown here is derived from an EMBL/GenBank/DDBJ whole genome shotgun (WGS) entry which is preliminary data.</text>
</comment>
<dbReference type="Gene3D" id="3.40.50.2000">
    <property type="entry name" value="Glycogen Phosphorylase B"/>
    <property type="match status" value="2"/>
</dbReference>
<dbReference type="CDD" id="cd03801">
    <property type="entry name" value="GT4_PimA-like"/>
    <property type="match status" value="1"/>
</dbReference>
<evidence type="ECO:0000256" key="1">
    <source>
        <dbReference type="ARBA" id="ARBA00021292"/>
    </source>
</evidence>
<evidence type="ECO:0000259" key="5">
    <source>
        <dbReference type="Pfam" id="PF13439"/>
    </source>
</evidence>
<evidence type="ECO:0000259" key="4">
    <source>
        <dbReference type="Pfam" id="PF00534"/>
    </source>
</evidence>
<keyword evidence="3 6" id="KW-0808">Transferase</keyword>
<sequence>MRVVHAIRSGNFAGVERHVLSLAITQRQRGDEVTVIGGDASRMQAPLAEAGARFTPATTTFDVVHALARLRSWGPDVINAHMTAAETAAVITGLAPGAAPIVATRHFATHRGSRPALRPILRLGTRRLAAQIAVSDFVAAHIDGPSTVVHSGVPVRPHSDVPRERTVLVVQRLEPEKLTDLTLSAFSRSGLAAEGWRLELVGDGALRNDLQDNAVRLGIAGATTFLGHRSDVPDRMDAASILVAPTASEALGLTVLEAMAGGLPVVASASGGHLETVGSASDAAMFPAGDVDAAARLLRELAADDTRRVAYGADLRAIQRERFTIEAQAEATDAVYRSVL</sequence>
<feature type="domain" description="Glycosyltransferase subfamily 4-like N-terminal" evidence="5">
    <location>
        <begin position="14"/>
        <end position="153"/>
    </location>
</feature>
<proteinExistence type="predicted"/>
<dbReference type="GO" id="GO:1901137">
    <property type="term" value="P:carbohydrate derivative biosynthetic process"/>
    <property type="evidence" value="ECO:0007669"/>
    <property type="project" value="UniProtKB-ARBA"/>
</dbReference>
<dbReference type="Pfam" id="PF00534">
    <property type="entry name" value="Glycos_transf_1"/>
    <property type="match status" value="1"/>
</dbReference>
<dbReference type="Pfam" id="PF13439">
    <property type="entry name" value="Glyco_transf_4"/>
    <property type="match status" value="1"/>
</dbReference>
<evidence type="ECO:0000256" key="2">
    <source>
        <dbReference type="ARBA" id="ARBA00022676"/>
    </source>
</evidence>
<dbReference type="Proteomes" id="UP000320806">
    <property type="component" value="Unassembled WGS sequence"/>
</dbReference>
<dbReference type="EMBL" id="VFMO01000001">
    <property type="protein sequence ID" value="TQJ15620.1"/>
    <property type="molecule type" value="Genomic_DNA"/>
</dbReference>
<dbReference type="PANTHER" id="PTHR45947:SF3">
    <property type="entry name" value="SULFOQUINOVOSYL TRANSFERASE SQD2"/>
    <property type="match status" value="1"/>
</dbReference>
<dbReference type="RefSeq" id="WP_170221965.1">
    <property type="nucleotide sequence ID" value="NZ_BAABCI010000001.1"/>
</dbReference>
<evidence type="ECO:0000313" key="7">
    <source>
        <dbReference type="Proteomes" id="UP000320806"/>
    </source>
</evidence>
<dbReference type="InterPro" id="IPR028098">
    <property type="entry name" value="Glyco_trans_4-like_N"/>
</dbReference>
<feature type="domain" description="Glycosyl transferase family 1" evidence="4">
    <location>
        <begin position="163"/>
        <end position="311"/>
    </location>
</feature>
<organism evidence="6 7">
    <name type="scientific">Yimella lutea</name>
    <dbReference type="NCBI Taxonomy" id="587872"/>
    <lineage>
        <taxon>Bacteria</taxon>
        <taxon>Bacillati</taxon>
        <taxon>Actinomycetota</taxon>
        <taxon>Actinomycetes</taxon>
        <taxon>Micrococcales</taxon>
        <taxon>Dermacoccaceae</taxon>
        <taxon>Yimella</taxon>
    </lineage>
</organism>
<accession>A0A542EJU8</accession>
<dbReference type="InterPro" id="IPR050194">
    <property type="entry name" value="Glycosyltransferase_grp1"/>
</dbReference>
<protein>
    <recommendedName>
        <fullName evidence="1">D-inositol 3-phosphate glycosyltransferase</fullName>
    </recommendedName>
</protein>
<dbReference type="PANTHER" id="PTHR45947">
    <property type="entry name" value="SULFOQUINOVOSYL TRANSFERASE SQD2"/>
    <property type="match status" value="1"/>
</dbReference>
<dbReference type="SUPFAM" id="SSF53756">
    <property type="entry name" value="UDP-Glycosyltransferase/glycogen phosphorylase"/>
    <property type="match status" value="1"/>
</dbReference>
<gene>
    <name evidence="6" type="ORF">FB459_3177</name>
</gene>
<evidence type="ECO:0000256" key="3">
    <source>
        <dbReference type="ARBA" id="ARBA00022679"/>
    </source>
</evidence>
<dbReference type="InterPro" id="IPR001296">
    <property type="entry name" value="Glyco_trans_1"/>
</dbReference>
<keyword evidence="7" id="KW-1185">Reference proteome</keyword>